<dbReference type="GO" id="GO:0005829">
    <property type="term" value="C:cytosol"/>
    <property type="evidence" value="ECO:0007669"/>
    <property type="project" value="TreeGrafter"/>
</dbReference>
<dbReference type="InterPro" id="IPR027417">
    <property type="entry name" value="P-loop_NTPase"/>
</dbReference>
<reference evidence="3 4" key="1">
    <citation type="submission" date="2016-10" db="EMBL/GenBank/DDBJ databases">
        <authorList>
            <person name="de Groot N.N."/>
        </authorList>
    </citation>
    <scope>NUCLEOTIDE SEQUENCE [LARGE SCALE GENOMIC DNA]</scope>
    <source>
        <strain evidence="3 4">ASO4-2</strain>
    </source>
</reference>
<dbReference type="InterPro" id="IPR006073">
    <property type="entry name" value="GTP-bd"/>
</dbReference>
<accession>A0A1G6DQX2</accession>
<dbReference type="AlphaFoldDB" id="A0A1G6DQX2"/>
<dbReference type="EMBL" id="FMXO01000013">
    <property type="protein sequence ID" value="SDB47538.1"/>
    <property type="molecule type" value="Genomic_DNA"/>
</dbReference>
<evidence type="ECO:0000256" key="1">
    <source>
        <dbReference type="SAM" id="Phobius"/>
    </source>
</evidence>
<evidence type="ECO:0000313" key="3">
    <source>
        <dbReference type="EMBL" id="SDB47538.1"/>
    </source>
</evidence>
<dbReference type="GO" id="GO:0005525">
    <property type="term" value="F:GTP binding"/>
    <property type="evidence" value="ECO:0007669"/>
    <property type="project" value="InterPro"/>
</dbReference>
<sequence>MIDKTALFREFGYLRLLSIIFAALPLLALPLFGIIWLWQADYRLFWLLALALCAMLGYGLHMILSRREQKQPTRHATKANELWPPSAEACWVEVERLAEQTSPREWPVNDVQKLALLGKRTLEQVSRHFHPEARDPLLELTVPHTLLIIERASRDLRMEIAQTIPFSHKMNMALLVRANRWRETAMQYEKLYRIGRGIMAPYSALFHEVRRNLGNSIAGYGMDNIKAWLLREYVRKVGYYAIELYSGHLLLDTEDPTDRRTSATMRDMERADAGQGAPSDSAEPLRILILGKANAGKSSLINALFGKLTAAADVLPHSTQAIKAYRLQREGHDEALIFDAPGIDTDRFDEKALKQAVLATDLILWVTPANRADRQLERERLDKIRSWYGQRVSRRIPPLVTVVSHIDRLRPPQEWQPPYDLTHPNGKKAENIAAAVTAISNDLAVPLDLTIPVCLAPDRLYNVEDTLAAVILELQDESEKARFLRCLEVRKKEEMWSNIKEQLKSTGRILGKIIR</sequence>
<dbReference type="Proteomes" id="UP000198771">
    <property type="component" value="Unassembled WGS sequence"/>
</dbReference>
<evidence type="ECO:0000259" key="2">
    <source>
        <dbReference type="Pfam" id="PF01926"/>
    </source>
</evidence>
<name>A0A1G6DQX2_9BACT</name>
<dbReference type="OrthoDB" id="9811338at2"/>
<keyword evidence="1" id="KW-1133">Transmembrane helix</keyword>
<gene>
    <name evidence="3" type="ORF">SAMN05660653_02330</name>
</gene>
<dbReference type="SUPFAM" id="SSF52540">
    <property type="entry name" value="P-loop containing nucleoside triphosphate hydrolases"/>
    <property type="match status" value="1"/>
</dbReference>
<dbReference type="Gene3D" id="3.40.50.300">
    <property type="entry name" value="P-loop containing nucleotide triphosphate hydrolases"/>
    <property type="match status" value="1"/>
</dbReference>
<dbReference type="PANTHER" id="PTHR42714">
    <property type="entry name" value="TRNA MODIFICATION GTPASE GTPBP3"/>
    <property type="match status" value="1"/>
</dbReference>
<dbReference type="STRING" id="617002.SAMN05660653_02330"/>
<organism evidence="3 4">
    <name type="scientific">Desulfonatronum thiosulfatophilum</name>
    <dbReference type="NCBI Taxonomy" id="617002"/>
    <lineage>
        <taxon>Bacteria</taxon>
        <taxon>Pseudomonadati</taxon>
        <taxon>Thermodesulfobacteriota</taxon>
        <taxon>Desulfovibrionia</taxon>
        <taxon>Desulfovibrionales</taxon>
        <taxon>Desulfonatronaceae</taxon>
        <taxon>Desulfonatronum</taxon>
    </lineage>
</organism>
<keyword evidence="1" id="KW-0472">Membrane</keyword>
<dbReference type="GO" id="GO:0030488">
    <property type="term" value="P:tRNA methylation"/>
    <property type="evidence" value="ECO:0007669"/>
    <property type="project" value="TreeGrafter"/>
</dbReference>
<keyword evidence="1" id="KW-0812">Transmembrane</keyword>
<protein>
    <recommendedName>
        <fullName evidence="2">G domain-containing protein</fullName>
    </recommendedName>
</protein>
<feature type="transmembrane region" description="Helical" evidence="1">
    <location>
        <begin position="12"/>
        <end position="38"/>
    </location>
</feature>
<dbReference type="RefSeq" id="WP_092121778.1">
    <property type="nucleotide sequence ID" value="NZ_FMXO01000013.1"/>
</dbReference>
<keyword evidence="4" id="KW-1185">Reference proteome</keyword>
<dbReference type="GO" id="GO:0002098">
    <property type="term" value="P:tRNA wobble uridine modification"/>
    <property type="evidence" value="ECO:0007669"/>
    <property type="project" value="TreeGrafter"/>
</dbReference>
<dbReference type="PANTHER" id="PTHR42714:SF2">
    <property type="entry name" value="TRNA MODIFICATION GTPASE GTPBP3, MITOCHONDRIAL"/>
    <property type="match status" value="1"/>
</dbReference>
<feature type="domain" description="G" evidence="2">
    <location>
        <begin position="286"/>
        <end position="376"/>
    </location>
</feature>
<dbReference type="Pfam" id="PF01926">
    <property type="entry name" value="MMR_HSR1"/>
    <property type="match status" value="1"/>
</dbReference>
<proteinExistence type="predicted"/>
<evidence type="ECO:0000313" key="4">
    <source>
        <dbReference type="Proteomes" id="UP000198771"/>
    </source>
</evidence>
<dbReference type="CDD" id="cd00882">
    <property type="entry name" value="Ras_like_GTPase"/>
    <property type="match status" value="1"/>
</dbReference>
<feature type="transmembrane region" description="Helical" evidence="1">
    <location>
        <begin position="44"/>
        <end position="64"/>
    </location>
</feature>